<dbReference type="AlphaFoldDB" id="A0A804NET3"/>
<name>A0A804NET3_MAIZE</name>
<proteinExistence type="predicted"/>
<protein>
    <submittedName>
        <fullName evidence="1">Uncharacterized protein</fullName>
    </submittedName>
</protein>
<keyword evidence="2" id="KW-1185">Reference proteome</keyword>
<accession>A0A804NET3</accession>
<reference evidence="2" key="1">
    <citation type="submission" date="2015-12" db="EMBL/GenBank/DDBJ databases">
        <title>Update maize B73 reference genome by single molecule sequencing technologies.</title>
        <authorList>
            <consortium name="Maize Genome Sequencing Project"/>
            <person name="Ware D."/>
        </authorList>
    </citation>
    <scope>NUCLEOTIDE SEQUENCE [LARGE SCALE GENOMIC DNA]</scope>
    <source>
        <strain evidence="2">cv. B73</strain>
    </source>
</reference>
<dbReference type="Proteomes" id="UP000007305">
    <property type="component" value="Chromosome 3"/>
</dbReference>
<reference evidence="1" key="3">
    <citation type="submission" date="2021-05" db="UniProtKB">
        <authorList>
            <consortium name="EnsemblPlants"/>
        </authorList>
    </citation>
    <scope>IDENTIFICATION</scope>
    <source>
        <strain evidence="1">cv. B73</strain>
    </source>
</reference>
<dbReference type="EnsemblPlants" id="Zm00001eb155970_T001">
    <property type="protein sequence ID" value="Zm00001eb155970_P001"/>
    <property type="gene ID" value="Zm00001eb155970"/>
</dbReference>
<sequence>MPRSGTRTAPSATYVEPSRIAPLYCILYAGQPVIYKAREESERGTPPAQACPRRRPAAVQSPLPCMRGAIEIQLAIGFSRFAVVRSTQRRSPGGGEMELVVVRSRQGRRGARGLGRAVKEQGARLRIICRCVALLVFYRD</sequence>
<dbReference type="InParanoid" id="A0A804NET3"/>
<organism evidence="1 2">
    <name type="scientific">Zea mays</name>
    <name type="common">Maize</name>
    <dbReference type="NCBI Taxonomy" id="4577"/>
    <lineage>
        <taxon>Eukaryota</taxon>
        <taxon>Viridiplantae</taxon>
        <taxon>Streptophyta</taxon>
        <taxon>Embryophyta</taxon>
        <taxon>Tracheophyta</taxon>
        <taxon>Spermatophyta</taxon>
        <taxon>Magnoliopsida</taxon>
        <taxon>Liliopsida</taxon>
        <taxon>Poales</taxon>
        <taxon>Poaceae</taxon>
        <taxon>PACMAD clade</taxon>
        <taxon>Panicoideae</taxon>
        <taxon>Andropogonodae</taxon>
        <taxon>Andropogoneae</taxon>
        <taxon>Tripsacinae</taxon>
        <taxon>Zea</taxon>
    </lineage>
</organism>
<evidence type="ECO:0000313" key="2">
    <source>
        <dbReference type="Proteomes" id="UP000007305"/>
    </source>
</evidence>
<evidence type="ECO:0000313" key="1">
    <source>
        <dbReference type="EnsemblPlants" id="Zm00001eb155970_P001"/>
    </source>
</evidence>
<dbReference type="Gramene" id="Zm00001eb155970_T001">
    <property type="protein sequence ID" value="Zm00001eb155970_P001"/>
    <property type="gene ID" value="Zm00001eb155970"/>
</dbReference>
<reference evidence="1" key="2">
    <citation type="submission" date="2019-07" db="EMBL/GenBank/DDBJ databases">
        <authorList>
            <person name="Seetharam A."/>
            <person name="Woodhouse M."/>
            <person name="Cannon E."/>
        </authorList>
    </citation>
    <scope>NUCLEOTIDE SEQUENCE [LARGE SCALE GENOMIC DNA]</scope>
    <source>
        <strain evidence="1">cv. B73</strain>
    </source>
</reference>